<sequence length="341" mass="40069">MQRIFPEGLKNALDKTLQTCYLLTGQDLLLTSEAKDLIIQVARKQGFDETIDIKVANDTNWEDLFDQMQSRGLFFNRQVILLHLPENINVANQKKLETLVSFIHSDILVIFHIPKLTKAIEKQRWISQISDVTLVVNCQTPDMTKLPTWLYHRAKEMGLQLDQEATQLLCYSYEGNLLALKQVLQLLQLRFPDKKISFSRVKEVIENSAQFSPFQWIDALLDGKIKRAERILSHLRNEDIQPVVLLRIIQKELLILLDLTSTNLQNITPNYPLKNIHLRSEFDRLKIWQNKRGVYQSAINRLTYHQLFQLCQQLAELERKVKKEFSNNIWLELERFSLKFK</sequence>
<dbReference type="RefSeq" id="WP_090921103.1">
    <property type="nucleotide sequence ID" value="NZ_CP016180.1"/>
</dbReference>
<dbReference type="GO" id="GO:0006261">
    <property type="term" value="P:DNA-templated DNA replication"/>
    <property type="evidence" value="ECO:0007669"/>
    <property type="project" value="TreeGrafter"/>
</dbReference>
<dbReference type="InterPro" id="IPR010372">
    <property type="entry name" value="DNA_pol3_delta_N"/>
</dbReference>
<feature type="domain" description="DNA polymerase III subunit delta C-terminal" evidence="11">
    <location>
        <begin position="213"/>
        <end position="338"/>
    </location>
</feature>
<dbReference type="GeneID" id="83543603"/>
<dbReference type="GO" id="GO:0009360">
    <property type="term" value="C:DNA polymerase III complex"/>
    <property type="evidence" value="ECO:0007669"/>
    <property type="project" value="UniProtKB-UniRule"/>
</dbReference>
<dbReference type="GO" id="GO:0003677">
    <property type="term" value="F:DNA binding"/>
    <property type="evidence" value="ECO:0007669"/>
    <property type="project" value="InterPro"/>
</dbReference>
<evidence type="ECO:0000256" key="6">
    <source>
        <dbReference type="ARBA" id="ARBA00022932"/>
    </source>
</evidence>
<accession>A0A1H7VZW0</accession>
<reference evidence="13" key="2">
    <citation type="submission" date="2016-10" db="EMBL/GenBank/DDBJ databases">
        <authorList>
            <person name="de Groot N.N."/>
        </authorList>
    </citation>
    <scope>NUCLEOTIDE SEQUENCE [LARGE SCALE GENOMIC DNA]</scope>
    <source>
        <strain evidence="13">DSM 24204</strain>
    </source>
</reference>
<dbReference type="InterPro" id="IPR032780">
    <property type="entry name" value="DNA_pol3_delt_C"/>
</dbReference>
<evidence type="ECO:0000259" key="10">
    <source>
        <dbReference type="Pfam" id="PF06144"/>
    </source>
</evidence>
<dbReference type="STRING" id="97481.SAMN05444853_10645"/>
<dbReference type="OrthoDB" id="9770982at2"/>
<evidence type="ECO:0000259" key="11">
    <source>
        <dbReference type="Pfam" id="PF14840"/>
    </source>
</evidence>
<dbReference type="SUPFAM" id="SSF48019">
    <property type="entry name" value="post-AAA+ oligomerization domain-like"/>
    <property type="match status" value="1"/>
</dbReference>
<dbReference type="Pfam" id="PF14840">
    <property type="entry name" value="DNA_pol3_delt_C"/>
    <property type="match status" value="1"/>
</dbReference>
<comment type="similarity">
    <text evidence="7">Belongs to the DNA polymerase HolA subunit family.</text>
</comment>
<dbReference type="InterPro" id="IPR008921">
    <property type="entry name" value="DNA_pol3_clamp-load_cplx_C"/>
</dbReference>
<dbReference type="Proteomes" id="UP000198883">
    <property type="component" value="Unassembled WGS sequence"/>
</dbReference>
<evidence type="ECO:0000256" key="9">
    <source>
        <dbReference type="NCBIfam" id="TIGR01128"/>
    </source>
</evidence>
<evidence type="ECO:0000256" key="7">
    <source>
        <dbReference type="ARBA" id="ARBA00034754"/>
    </source>
</evidence>
<dbReference type="AlphaFoldDB" id="A0A1H7VZW0"/>
<proteinExistence type="inferred from homology"/>
<feature type="domain" description="DNA polymerase III delta N-terminal" evidence="10">
    <location>
        <begin position="21"/>
        <end position="139"/>
    </location>
</feature>
<keyword evidence="5" id="KW-0235">DNA replication</keyword>
<keyword evidence="15" id="KW-1185">Reference proteome</keyword>
<dbReference type="GO" id="GO:0003887">
    <property type="term" value="F:DNA-directed DNA polymerase activity"/>
    <property type="evidence" value="ECO:0007669"/>
    <property type="project" value="UniProtKB-UniRule"/>
</dbReference>
<evidence type="ECO:0000256" key="8">
    <source>
        <dbReference type="ARBA" id="ARBA00049244"/>
    </source>
</evidence>
<evidence type="ECO:0000256" key="3">
    <source>
        <dbReference type="ARBA" id="ARBA00022679"/>
    </source>
</evidence>
<evidence type="ECO:0000313" key="15">
    <source>
        <dbReference type="Proteomes" id="UP001224812"/>
    </source>
</evidence>
<dbReference type="CDD" id="cd18138">
    <property type="entry name" value="HLD_clamp_pol_III_delta"/>
    <property type="match status" value="1"/>
</dbReference>
<comment type="catalytic activity">
    <reaction evidence="8">
        <text>DNA(n) + a 2'-deoxyribonucleoside 5'-triphosphate = DNA(n+1) + diphosphate</text>
        <dbReference type="Rhea" id="RHEA:22508"/>
        <dbReference type="Rhea" id="RHEA-COMP:17339"/>
        <dbReference type="Rhea" id="RHEA-COMP:17340"/>
        <dbReference type="ChEBI" id="CHEBI:33019"/>
        <dbReference type="ChEBI" id="CHEBI:61560"/>
        <dbReference type="ChEBI" id="CHEBI:173112"/>
        <dbReference type="EC" id="2.7.7.7"/>
    </reaction>
</comment>
<keyword evidence="3 12" id="KW-0808">Transferase</keyword>
<dbReference type="Proteomes" id="UP001224812">
    <property type="component" value="Unassembled WGS sequence"/>
</dbReference>
<protein>
    <recommendedName>
        <fullName evidence="2 9">DNA polymerase III subunit delta</fullName>
        <ecNumber evidence="1 9">2.7.7.7</ecNumber>
    </recommendedName>
</protein>
<dbReference type="Gene3D" id="1.20.272.10">
    <property type="match status" value="1"/>
</dbReference>
<name>A0A1H7VZW0_9PAST</name>
<dbReference type="Pfam" id="PF06144">
    <property type="entry name" value="DNA_pol3_delta"/>
    <property type="match status" value="1"/>
</dbReference>
<dbReference type="Gene3D" id="3.40.50.300">
    <property type="entry name" value="P-loop containing nucleotide triphosphate hydrolases"/>
    <property type="match status" value="1"/>
</dbReference>
<dbReference type="PANTHER" id="PTHR34388">
    <property type="entry name" value="DNA POLYMERASE III SUBUNIT DELTA"/>
    <property type="match status" value="1"/>
</dbReference>
<dbReference type="Gene3D" id="1.10.8.60">
    <property type="match status" value="1"/>
</dbReference>
<reference evidence="14" key="1">
    <citation type="submission" date="2016-10" db="EMBL/GenBank/DDBJ databases">
        <authorList>
            <person name="Varghese N."/>
            <person name="Submissions S."/>
        </authorList>
    </citation>
    <scope>NUCLEOTIDE SEQUENCE [LARGE SCALE GENOMIC DNA]</scope>
    <source>
        <strain evidence="14">DSM 24204</strain>
    </source>
</reference>
<evidence type="ECO:0000313" key="14">
    <source>
        <dbReference type="Proteomes" id="UP000198883"/>
    </source>
</evidence>
<reference evidence="12 15" key="3">
    <citation type="journal article" date="2023" name="Front. Microbiol.">
        <title>Phylogeography and host specificity of Pasteurellaceae pathogenic to sea-farmed fish in the north-east Atlantic.</title>
        <authorList>
            <person name="Gulla S."/>
            <person name="Colquhoun D.J."/>
            <person name="Olsen A.B."/>
            <person name="Spilsberg B."/>
            <person name="Lagesen K."/>
            <person name="Aakesson C.P."/>
            <person name="Strom S."/>
            <person name="Manji F."/>
            <person name="Birkbeck T.H."/>
            <person name="Nilsen H.K."/>
        </authorList>
    </citation>
    <scope>NUCLEOTIDE SEQUENCE [LARGE SCALE GENOMIC DNA]</scope>
    <source>
        <strain evidence="12 15">VIO11850</strain>
    </source>
</reference>
<dbReference type="InterPro" id="IPR005790">
    <property type="entry name" value="DNA_polIII_delta"/>
</dbReference>
<dbReference type="EC" id="2.7.7.7" evidence="1 9"/>
<evidence type="ECO:0000313" key="13">
    <source>
        <dbReference type="EMBL" id="SEM14317.1"/>
    </source>
</evidence>
<dbReference type="PANTHER" id="PTHR34388:SF1">
    <property type="entry name" value="DNA POLYMERASE III SUBUNIT DELTA"/>
    <property type="match status" value="1"/>
</dbReference>
<organism evidence="13 14">
    <name type="scientific">Phocoenobacter skyensis</name>
    <dbReference type="NCBI Taxonomy" id="97481"/>
    <lineage>
        <taxon>Bacteria</taxon>
        <taxon>Pseudomonadati</taxon>
        <taxon>Pseudomonadota</taxon>
        <taxon>Gammaproteobacteria</taxon>
        <taxon>Pasteurellales</taxon>
        <taxon>Pasteurellaceae</taxon>
        <taxon>Phocoenobacter</taxon>
    </lineage>
</organism>
<dbReference type="NCBIfam" id="TIGR01128">
    <property type="entry name" value="holA"/>
    <property type="match status" value="1"/>
</dbReference>
<evidence type="ECO:0000256" key="4">
    <source>
        <dbReference type="ARBA" id="ARBA00022695"/>
    </source>
</evidence>
<dbReference type="EMBL" id="JASAVS010000005">
    <property type="protein sequence ID" value="MDP8085014.1"/>
    <property type="molecule type" value="Genomic_DNA"/>
</dbReference>
<evidence type="ECO:0000256" key="1">
    <source>
        <dbReference type="ARBA" id="ARBA00012417"/>
    </source>
</evidence>
<evidence type="ECO:0000313" key="12">
    <source>
        <dbReference type="EMBL" id="MDP8085014.1"/>
    </source>
</evidence>
<dbReference type="InterPro" id="IPR027417">
    <property type="entry name" value="P-loop_NTPase"/>
</dbReference>
<keyword evidence="4 12" id="KW-0548">Nucleotidyltransferase</keyword>
<evidence type="ECO:0000256" key="5">
    <source>
        <dbReference type="ARBA" id="ARBA00022705"/>
    </source>
</evidence>
<dbReference type="SUPFAM" id="SSF52540">
    <property type="entry name" value="P-loop containing nucleoside triphosphate hydrolases"/>
    <property type="match status" value="1"/>
</dbReference>
<keyword evidence="6" id="KW-0239">DNA-directed DNA polymerase</keyword>
<gene>
    <name evidence="12" type="primary">holA</name>
    <name evidence="12" type="ORF">QJT92_03605</name>
    <name evidence="13" type="ORF">SAMN05444853_10645</name>
</gene>
<evidence type="ECO:0000256" key="2">
    <source>
        <dbReference type="ARBA" id="ARBA00017703"/>
    </source>
</evidence>
<dbReference type="EMBL" id="FOBN01000006">
    <property type="protein sequence ID" value="SEM14317.1"/>
    <property type="molecule type" value="Genomic_DNA"/>
</dbReference>